<keyword evidence="2" id="KW-0808">Transferase</keyword>
<dbReference type="EC" id="2.7.1.59" evidence="2"/>
<dbReference type="PANTHER" id="PTHR18964">
    <property type="entry name" value="ROK (REPRESSOR, ORF, KINASE) FAMILY"/>
    <property type="match status" value="1"/>
</dbReference>
<dbReference type="Gene3D" id="3.30.420.40">
    <property type="match status" value="2"/>
</dbReference>
<protein>
    <submittedName>
        <fullName evidence="2">N-acetyl-D-glucosamine kinase</fullName>
        <ecNumber evidence="2">2.7.1.59</ecNumber>
    </submittedName>
</protein>
<sequence length="319" mass="33452">MIARPVLGIDIGGSGIKGAPVDLELGDFATDRLRIPTPKKSTPKKVGAAVAQIVAHFADLIGDGPVGITIPAVVTHGVTRSAANIDKAWIGFEAEKMFEDLLGRRVVVFNDADAAGLAETHFGAAKDHPGLVLLTTLGTGIGTALVHQGVLIPNSEFGHIEIDGKDAESQASSGVKDKLGLSYKEWIPRIERYFQVVEALLWPDLIVVGGGISRDADKFLPKLKLNTAIVPAELRNRAGIIGAAWMAAHREDHVVGELTVDVATERALRHAAERTAAALTDDSDQILVSGDGGPSESEPGQPTHSAGDGPSELESAGEE</sequence>
<gene>
    <name evidence="2" type="primary">nagK_10</name>
    <name evidence="2" type="ORF">SDC9_129272</name>
</gene>
<dbReference type="AlphaFoldDB" id="A0A645CZ95"/>
<dbReference type="Pfam" id="PF00480">
    <property type="entry name" value="ROK"/>
    <property type="match status" value="1"/>
</dbReference>
<accession>A0A645CZ95</accession>
<dbReference type="InterPro" id="IPR000600">
    <property type="entry name" value="ROK"/>
</dbReference>
<evidence type="ECO:0000256" key="1">
    <source>
        <dbReference type="SAM" id="MobiDB-lite"/>
    </source>
</evidence>
<dbReference type="NCBIfam" id="NF045942">
    <property type="entry name" value="PolPhglucPhase"/>
    <property type="match status" value="1"/>
</dbReference>
<evidence type="ECO:0000313" key="2">
    <source>
        <dbReference type="EMBL" id="MPM82211.1"/>
    </source>
</evidence>
<organism evidence="2">
    <name type="scientific">bioreactor metagenome</name>
    <dbReference type="NCBI Taxonomy" id="1076179"/>
    <lineage>
        <taxon>unclassified sequences</taxon>
        <taxon>metagenomes</taxon>
        <taxon>ecological metagenomes</taxon>
    </lineage>
</organism>
<dbReference type="EMBL" id="VSSQ01031359">
    <property type="protein sequence ID" value="MPM82211.1"/>
    <property type="molecule type" value="Genomic_DNA"/>
</dbReference>
<dbReference type="SUPFAM" id="SSF53067">
    <property type="entry name" value="Actin-like ATPase domain"/>
    <property type="match status" value="1"/>
</dbReference>
<feature type="region of interest" description="Disordered" evidence="1">
    <location>
        <begin position="280"/>
        <end position="319"/>
    </location>
</feature>
<comment type="caution">
    <text evidence="2">The sequence shown here is derived from an EMBL/GenBank/DDBJ whole genome shotgun (WGS) entry which is preliminary data.</text>
</comment>
<dbReference type="CDD" id="cd24058">
    <property type="entry name" value="ASKHA_NBD_ROK_PPGK"/>
    <property type="match status" value="1"/>
</dbReference>
<proteinExistence type="predicted"/>
<dbReference type="GO" id="GO:0045127">
    <property type="term" value="F:N-acetylglucosamine kinase activity"/>
    <property type="evidence" value="ECO:0007669"/>
    <property type="project" value="UniProtKB-EC"/>
</dbReference>
<keyword evidence="2" id="KW-0418">Kinase</keyword>
<dbReference type="PANTHER" id="PTHR18964:SF146">
    <property type="entry name" value="POLYPHOSPHATE GLUCOKINASE"/>
    <property type="match status" value="1"/>
</dbReference>
<name>A0A645CZ95_9ZZZZ</name>
<dbReference type="InterPro" id="IPR043129">
    <property type="entry name" value="ATPase_NBD"/>
</dbReference>
<reference evidence="2" key="1">
    <citation type="submission" date="2019-08" db="EMBL/GenBank/DDBJ databases">
        <authorList>
            <person name="Kucharzyk K."/>
            <person name="Murdoch R.W."/>
            <person name="Higgins S."/>
            <person name="Loffler F."/>
        </authorList>
    </citation>
    <scope>NUCLEOTIDE SEQUENCE</scope>
</reference>